<evidence type="ECO:0000313" key="2">
    <source>
        <dbReference type="EMBL" id="OJF97559.1"/>
    </source>
</evidence>
<gene>
    <name evidence="2" type="ORF">AX760_16480</name>
</gene>
<dbReference type="OrthoDB" id="8392342at2"/>
<sequence length="100" mass="10563">MKITNYLPLILRYALVWMAAALATRGWTSSDQTAVLTQNLDVIVGALVSLGTVAYALVKRPSEKALDAAKAIDKQLPAKADVVIVTPGDSPNIVVSAKNS</sequence>
<evidence type="ECO:0008006" key="4">
    <source>
        <dbReference type="Google" id="ProtNLM"/>
    </source>
</evidence>
<feature type="transmembrane region" description="Helical" evidence="1">
    <location>
        <begin position="9"/>
        <end position="28"/>
    </location>
</feature>
<keyword evidence="1" id="KW-0472">Membrane</keyword>
<dbReference type="RefSeq" id="WP_071832935.1">
    <property type="nucleotide sequence ID" value="NZ_LSRP01000082.1"/>
</dbReference>
<dbReference type="InterPro" id="IPR058159">
    <property type="entry name" value="Phage_holin_10"/>
</dbReference>
<name>A0A657LTP8_9HYPH</name>
<keyword evidence="1" id="KW-1133">Transmembrane helix</keyword>
<reference evidence="2 3" key="1">
    <citation type="submission" date="2016-02" db="EMBL/GenBank/DDBJ databases">
        <title>Genome sequencing of a beta-galactosidase producing bacteria Rhizobium sp. 59.</title>
        <authorList>
            <person name="Wang D."/>
            <person name="Kot W."/>
            <person name="Qin Y."/>
            <person name="Hansen L."/>
            <person name="Naqvi K."/>
            <person name="Rensing C."/>
        </authorList>
    </citation>
    <scope>NUCLEOTIDE SEQUENCE [LARGE SCALE GENOMIC DNA]</scope>
    <source>
        <strain evidence="2 3">59</strain>
    </source>
</reference>
<comment type="caution">
    <text evidence="2">The sequence shown here is derived from an EMBL/GenBank/DDBJ whole genome shotgun (WGS) entry which is preliminary data.</text>
</comment>
<accession>A0A657LTP8</accession>
<evidence type="ECO:0000313" key="3">
    <source>
        <dbReference type="Proteomes" id="UP000182661"/>
    </source>
</evidence>
<protein>
    <recommendedName>
        <fullName evidence="4">Holin</fullName>
    </recommendedName>
</protein>
<dbReference type="AlphaFoldDB" id="A0A657LTP8"/>
<evidence type="ECO:0000256" key="1">
    <source>
        <dbReference type="SAM" id="Phobius"/>
    </source>
</evidence>
<keyword evidence="1" id="KW-0812">Transmembrane</keyword>
<dbReference type="EMBL" id="LSRP01000082">
    <property type="protein sequence ID" value="OJF97559.1"/>
    <property type="molecule type" value="Genomic_DNA"/>
</dbReference>
<feature type="transmembrane region" description="Helical" evidence="1">
    <location>
        <begin position="40"/>
        <end position="58"/>
    </location>
</feature>
<dbReference type="Pfam" id="PF23987">
    <property type="entry name" value="Phage_holin_10"/>
    <property type="match status" value="1"/>
</dbReference>
<keyword evidence="3" id="KW-1185">Reference proteome</keyword>
<dbReference type="Proteomes" id="UP000182661">
    <property type="component" value="Unassembled WGS sequence"/>
</dbReference>
<organism evidence="2 3">
    <name type="scientific">Pararhizobium antarcticum</name>
    <dbReference type="NCBI Taxonomy" id="1798805"/>
    <lineage>
        <taxon>Bacteria</taxon>
        <taxon>Pseudomonadati</taxon>
        <taxon>Pseudomonadota</taxon>
        <taxon>Alphaproteobacteria</taxon>
        <taxon>Hyphomicrobiales</taxon>
        <taxon>Rhizobiaceae</taxon>
        <taxon>Rhizobium/Agrobacterium group</taxon>
        <taxon>Pararhizobium</taxon>
    </lineage>
</organism>
<proteinExistence type="predicted"/>